<keyword evidence="2" id="KW-1185">Reference proteome</keyword>
<protein>
    <submittedName>
        <fullName evidence="1">Uncharacterized protein</fullName>
    </submittedName>
</protein>
<dbReference type="EMBL" id="BRYA01000556">
    <property type="protein sequence ID" value="GMI22898.1"/>
    <property type="molecule type" value="Genomic_DNA"/>
</dbReference>
<evidence type="ECO:0000313" key="2">
    <source>
        <dbReference type="Proteomes" id="UP001165065"/>
    </source>
</evidence>
<evidence type="ECO:0000313" key="1">
    <source>
        <dbReference type="EMBL" id="GMI22898.1"/>
    </source>
</evidence>
<comment type="caution">
    <text evidence="1">The sequence shown here is derived from an EMBL/GenBank/DDBJ whole genome shotgun (WGS) entry which is preliminary data.</text>
</comment>
<organism evidence="1 2">
    <name type="scientific">Triparma columacea</name>
    <dbReference type="NCBI Taxonomy" id="722753"/>
    <lineage>
        <taxon>Eukaryota</taxon>
        <taxon>Sar</taxon>
        <taxon>Stramenopiles</taxon>
        <taxon>Ochrophyta</taxon>
        <taxon>Bolidophyceae</taxon>
        <taxon>Parmales</taxon>
        <taxon>Triparmaceae</taxon>
        <taxon>Triparma</taxon>
    </lineage>
</organism>
<accession>A0A9W7FYH3</accession>
<proteinExistence type="predicted"/>
<gene>
    <name evidence="1" type="ORF">TrCOL_g9266</name>
</gene>
<reference evidence="2" key="1">
    <citation type="journal article" date="2023" name="Commun. Biol.">
        <title>Genome analysis of Parmales, the sister group of diatoms, reveals the evolutionary specialization of diatoms from phago-mixotrophs to photoautotrophs.</title>
        <authorList>
            <person name="Ban H."/>
            <person name="Sato S."/>
            <person name="Yoshikawa S."/>
            <person name="Yamada K."/>
            <person name="Nakamura Y."/>
            <person name="Ichinomiya M."/>
            <person name="Sato N."/>
            <person name="Blanc-Mathieu R."/>
            <person name="Endo H."/>
            <person name="Kuwata A."/>
            <person name="Ogata H."/>
        </authorList>
    </citation>
    <scope>NUCLEOTIDE SEQUENCE [LARGE SCALE GENOMIC DNA]</scope>
</reference>
<name>A0A9W7FYH3_9STRA</name>
<dbReference type="Proteomes" id="UP001165065">
    <property type="component" value="Unassembled WGS sequence"/>
</dbReference>
<dbReference type="AlphaFoldDB" id="A0A9W7FYH3"/>
<sequence>MPKTRAQLERDKPPLNDLLSTLPDGVLSLVGKFLPSLGFCLRPLCRSLSTSPAFGTVTTKYGTREWGDGGGVWPGPVVGATAAEAVANLKEAAARRFEDLEEHELEMLWDCLEGRWDEKTWGDLEDATYERESKGLEHYVGEMKRGMLADLDAVLAEVQERGKGAPDALNSVLAQYRPDCGRKAKVKVKGKAKGRDKSESDLHWILQSWWEGKEEWLTGDNFQQKRFVQMSSRDHNFVTVCRFNLRPVLTVVSRDKSVSVTARACDRCGLSKTGVTIFSCAFKYCNAAEGHFCPACISLLTCSSCGKSGCPCRFDTCAFEGCGKHMCRVSNFGGWKVDDSGEAPGCSHVVYPPAGSGDNWEEVHEAEQTRYCQEHAPKGSTPFRGMF</sequence>
<dbReference type="OrthoDB" id="10373115at2759"/>